<dbReference type="Proteomes" id="UP001374584">
    <property type="component" value="Unassembled WGS sequence"/>
</dbReference>
<dbReference type="InterPro" id="IPR002213">
    <property type="entry name" value="UDP_glucos_trans"/>
</dbReference>
<dbReference type="FunFam" id="3.40.50.2000:FF:000037">
    <property type="entry name" value="Glycosyltransferase"/>
    <property type="match status" value="1"/>
</dbReference>
<dbReference type="Pfam" id="PF00201">
    <property type="entry name" value="UDPGT"/>
    <property type="match status" value="1"/>
</dbReference>
<gene>
    <name evidence="6" type="ORF">VNO80_15791</name>
</gene>
<keyword evidence="2 4" id="KW-0328">Glycosyltransferase</keyword>
<dbReference type="PANTHER" id="PTHR48049:SF84">
    <property type="entry name" value="UDP-GLYCOSYLTRANSFERASE 79A6"/>
    <property type="match status" value="1"/>
</dbReference>
<dbReference type="EMBL" id="JAYMYR010000006">
    <property type="protein sequence ID" value="KAK7356518.1"/>
    <property type="molecule type" value="Genomic_DNA"/>
</dbReference>
<evidence type="ECO:0000256" key="1">
    <source>
        <dbReference type="ARBA" id="ARBA00009995"/>
    </source>
</evidence>
<dbReference type="SUPFAM" id="SSF53756">
    <property type="entry name" value="UDP-Glycosyltransferase/glycogen phosphorylase"/>
    <property type="match status" value="1"/>
</dbReference>
<sequence>MSHMGARRHEQGMRAKILTRKGEKVGVEETATSILVSLCSSAKQATECEAKTQKIKMSSEFVKQEQLHVVMFPFLAFGHISPFVQLSNKLFSHGVRITFLSAESNISRIRSTLNLNPAVNVIPLRFPNGISNTADLPPHLAANLVHALDLTQPQVKSLLLELKPHYVFFDFAQHWLPKIASQLGIKSVHFSVYSAISDSYITVPSRFSNVEGRNITFEDLKFPPPGYPPNSNLSLKAFEAMDFMFLFNRSGENLTGYERVLQSLGACSFIVFKTCMEIEGPYLEYIEKQFGKPVLLSGPLVPEPSRDVLEEKWSKWLDTFPAKSVILCSFGSETFLNDDQIRELASGLELSGLPFILVLNFPSDLSAQSELERTLPKGFLERVKDRAVVHTGWFQQQLVLKHPSVGCYVCHAGFSSVIEAMVNECQVVLLPFKGDQFFNSKLVAKDLEAGVEVDRREEDGYFHKESVLKALKTLMVEDDREPGKQIRENHMKWGKFLSDKQIQNNFITNLVAQLKSMA</sequence>
<evidence type="ECO:0000256" key="2">
    <source>
        <dbReference type="ARBA" id="ARBA00022676"/>
    </source>
</evidence>
<evidence type="ECO:0000256" key="3">
    <source>
        <dbReference type="ARBA" id="ARBA00022679"/>
    </source>
</evidence>
<accession>A0AAN9MQI7</accession>
<dbReference type="FunFam" id="3.40.50.2000:FF:000087">
    <property type="entry name" value="Glycosyltransferase"/>
    <property type="match status" value="1"/>
</dbReference>
<dbReference type="InterPro" id="IPR035595">
    <property type="entry name" value="UDP_glycos_trans_CS"/>
</dbReference>
<comment type="similarity">
    <text evidence="1 4">Belongs to the UDP-glycosyltransferase family.</text>
</comment>
<evidence type="ECO:0000313" key="6">
    <source>
        <dbReference type="EMBL" id="KAK7356518.1"/>
    </source>
</evidence>
<dbReference type="PANTHER" id="PTHR48049">
    <property type="entry name" value="GLYCOSYLTRANSFERASE"/>
    <property type="match status" value="1"/>
</dbReference>
<dbReference type="EC" id="2.4.1.-" evidence="5"/>
<keyword evidence="7" id="KW-1185">Reference proteome</keyword>
<proteinExistence type="inferred from homology"/>
<organism evidence="6 7">
    <name type="scientific">Phaseolus coccineus</name>
    <name type="common">Scarlet runner bean</name>
    <name type="synonym">Phaseolus multiflorus</name>
    <dbReference type="NCBI Taxonomy" id="3886"/>
    <lineage>
        <taxon>Eukaryota</taxon>
        <taxon>Viridiplantae</taxon>
        <taxon>Streptophyta</taxon>
        <taxon>Embryophyta</taxon>
        <taxon>Tracheophyta</taxon>
        <taxon>Spermatophyta</taxon>
        <taxon>Magnoliopsida</taxon>
        <taxon>eudicotyledons</taxon>
        <taxon>Gunneridae</taxon>
        <taxon>Pentapetalae</taxon>
        <taxon>rosids</taxon>
        <taxon>fabids</taxon>
        <taxon>Fabales</taxon>
        <taxon>Fabaceae</taxon>
        <taxon>Papilionoideae</taxon>
        <taxon>50 kb inversion clade</taxon>
        <taxon>NPAAA clade</taxon>
        <taxon>indigoferoid/millettioid clade</taxon>
        <taxon>Phaseoleae</taxon>
        <taxon>Phaseolus</taxon>
    </lineage>
</organism>
<evidence type="ECO:0000256" key="4">
    <source>
        <dbReference type="RuleBase" id="RU003718"/>
    </source>
</evidence>
<dbReference type="CDD" id="cd03784">
    <property type="entry name" value="GT1_Gtf-like"/>
    <property type="match status" value="1"/>
</dbReference>
<protein>
    <recommendedName>
        <fullName evidence="5">Glycosyltransferase</fullName>
        <ecNumber evidence="5">2.4.1.-</ecNumber>
    </recommendedName>
</protein>
<keyword evidence="3 4" id="KW-0808">Transferase</keyword>
<dbReference type="AlphaFoldDB" id="A0AAN9MQI7"/>
<comment type="caution">
    <text evidence="6">The sequence shown here is derived from an EMBL/GenBank/DDBJ whole genome shotgun (WGS) entry which is preliminary data.</text>
</comment>
<dbReference type="Gene3D" id="3.40.50.2000">
    <property type="entry name" value="Glycogen Phosphorylase B"/>
    <property type="match status" value="2"/>
</dbReference>
<reference evidence="6 7" key="1">
    <citation type="submission" date="2024-01" db="EMBL/GenBank/DDBJ databases">
        <title>The genomes of 5 underutilized Papilionoideae crops provide insights into root nodulation and disease resistanc.</title>
        <authorList>
            <person name="Jiang F."/>
        </authorList>
    </citation>
    <scope>NUCLEOTIDE SEQUENCE [LARGE SCALE GENOMIC DNA]</scope>
    <source>
        <strain evidence="6">JINMINGXINNONG_FW02</strain>
        <tissue evidence="6">Leaves</tissue>
    </source>
</reference>
<dbReference type="InterPro" id="IPR050481">
    <property type="entry name" value="UDP-glycosyltransf_plant"/>
</dbReference>
<dbReference type="GO" id="GO:0035251">
    <property type="term" value="F:UDP-glucosyltransferase activity"/>
    <property type="evidence" value="ECO:0007669"/>
    <property type="project" value="InterPro"/>
</dbReference>
<name>A0AAN9MQI7_PHACN</name>
<evidence type="ECO:0000256" key="5">
    <source>
        <dbReference type="RuleBase" id="RU362057"/>
    </source>
</evidence>
<dbReference type="PROSITE" id="PS00375">
    <property type="entry name" value="UDPGT"/>
    <property type="match status" value="1"/>
</dbReference>
<evidence type="ECO:0000313" key="7">
    <source>
        <dbReference type="Proteomes" id="UP001374584"/>
    </source>
</evidence>